<dbReference type="EMBL" id="JAWWNJ010000017">
    <property type="protein sequence ID" value="KAK7038428.1"/>
    <property type="molecule type" value="Genomic_DNA"/>
</dbReference>
<evidence type="ECO:0000259" key="1">
    <source>
        <dbReference type="PROSITE" id="PS50097"/>
    </source>
</evidence>
<reference evidence="2 3" key="1">
    <citation type="journal article" date="2024" name="J Genomics">
        <title>Draft genome sequencing and assembly of Favolaschia claudopus CIRM-BRFM 2984 isolated from oak limbs.</title>
        <authorList>
            <person name="Navarro D."/>
            <person name="Drula E."/>
            <person name="Chaduli D."/>
            <person name="Cazenave R."/>
            <person name="Ahrendt S."/>
            <person name="Wang J."/>
            <person name="Lipzen A."/>
            <person name="Daum C."/>
            <person name="Barry K."/>
            <person name="Grigoriev I.V."/>
            <person name="Favel A."/>
            <person name="Rosso M.N."/>
            <person name="Martin F."/>
        </authorList>
    </citation>
    <scope>NUCLEOTIDE SEQUENCE [LARGE SCALE GENOMIC DNA]</scope>
    <source>
        <strain evidence="2 3">CIRM-BRFM 2984</strain>
    </source>
</reference>
<keyword evidence="3" id="KW-1185">Reference proteome</keyword>
<comment type="caution">
    <text evidence="2">The sequence shown here is derived from an EMBL/GenBank/DDBJ whole genome shotgun (WGS) entry which is preliminary data.</text>
</comment>
<organism evidence="2 3">
    <name type="scientific">Favolaschia claudopus</name>
    <dbReference type="NCBI Taxonomy" id="2862362"/>
    <lineage>
        <taxon>Eukaryota</taxon>
        <taxon>Fungi</taxon>
        <taxon>Dikarya</taxon>
        <taxon>Basidiomycota</taxon>
        <taxon>Agaricomycotina</taxon>
        <taxon>Agaricomycetes</taxon>
        <taxon>Agaricomycetidae</taxon>
        <taxon>Agaricales</taxon>
        <taxon>Marasmiineae</taxon>
        <taxon>Mycenaceae</taxon>
        <taxon>Favolaschia</taxon>
    </lineage>
</organism>
<evidence type="ECO:0000313" key="3">
    <source>
        <dbReference type="Proteomes" id="UP001362999"/>
    </source>
</evidence>
<dbReference type="AlphaFoldDB" id="A0AAW0CJ30"/>
<accession>A0AAW0CJ30</accession>
<dbReference type="Gene3D" id="3.30.710.10">
    <property type="entry name" value="Potassium Channel Kv1.1, Chain A"/>
    <property type="match status" value="1"/>
</dbReference>
<dbReference type="SUPFAM" id="SSF54695">
    <property type="entry name" value="POZ domain"/>
    <property type="match status" value="1"/>
</dbReference>
<protein>
    <submittedName>
        <fullName evidence="2">BTB domain-containing protein</fullName>
    </submittedName>
</protein>
<evidence type="ECO:0000313" key="2">
    <source>
        <dbReference type="EMBL" id="KAK7038428.1"/>
    </source>
</evidence>
<name>A0AAW0CJ30_9AGAR</name>
<feature type="domain" description="BTB" evidence="1">
    <location>
        <begin position="16"/>
        <end position="91"/>
    </location>
</feature>
<dbReference type="PROSITE" id="PS50097">
    <property type="entry name" value="BTB"/>
    <property type="match status" value="1"/>
</dbReference>
<gene>
    <name evidence="2" type="ORF">R3P38DRAFT_2905917</name>
</gene>
<dbReference type="Proteomes" id="UP001362999">
    <property type="component" value="Unassembled WGS sequence"/>
</dbReference>
<dbReference type="InterPro" id="IPR000210">
    <property type="entry name" value="BTB/POZ_dom"/>
</dbReference>
<dbReference type="InterPro" id="IPR011333">
    <property type="entry name" value="SKP1/BTB/POZ_sf"/>
</dbReference>
<sequence length="321" mass="36865">MPIDDCLKKSESLWFSDCGLVIRANTTLFRVSGEILASKSPIFRDMLHMPQPSSSQCETFEGCPVVSLADDPNDTEVFLRAIFDSEFFEPYPSETDFETIHGVLKLSNKYLVDYLRRRALTHLSCRYPTTLEGWMDLTPTSWRIEPDLLIPVINLAREVSALWILPAVFYSLCISTPHHFRSLARGVSFQGGTSRLSPSDLEIFLEGSHAQRECASAMLQFLWYPEHLQGCTSWSRCYSARCAERKYREGLQYQLGYRPIEIWGDAEWRQLPASICAACLERMRGLHQQAMEGFWDDLPAKYHLPCWDDLEQMKDAALAHF</sequence>
<dbReference type="CDD" id="cd18186">
    <property type="entry name" value="BTB_POZ_ZBTB_KLHL-like"/>
    <property type="match status" value="1"/>
</dbReference>
<proteinExistence type="predicted"/>